<dbReference type="Gene3D" id="3.40.50.150">
    <property type="entry name" value="Vaccinia Virus protein VP39"/>
    <property type="match status" value="1"/>
</dbReference>
<name>A0A2N0VPZ5_9STAP</name>
<keyword evidence="2" id="KW-0489">Methyltransferase</keyword>
<comment type="caution">
    <text evidence="2">The sequence shown here is derived from an EMBL/GenBank/DDBJ whole genome shotgun (WGS) entry which is preliminary data.</text>
</comment>
<dbReference type="Proteomes" id="UP000233482">
    <property type="component" value="Unassembled WGS sequence"/>
</dbReference>
<dbReference type="Pfam" id="PF13649">
    <property type="entry name" value="Methyltransf_25"/>
    <property type="match status" value="1"/>
</dbReference>
<dbReference type="RefSeq" id="WP_086038875.1">
    <property type="nucleotide sequence ID" value="NZ_CABFNV010000003.1"/>
</dbReference>
<sequence length="239" mass="27782">MEYGQFAHIYDRFMYDQPYDTWAQIVQQYIPAEGSILDVATGTGKLLQLVTANEKVGVDLSEDMLAVAQHNVGNAQFVAQDMTELNLARSFDTITCLCDSLNYLQDEDAVVRTFQSVYAHLKREGTFIFDVHSVQKFEHYFNNATYSDDLSDIVYIWHAIKGEIPFSVYHDMTFFVSDGTRYDRFDESHEQRTFPIDFYKMQLEQAGFDIESVFFDFDEAQVTETDDVERVFFVAKKRL</sequence>
<evidence type="ECO:0000313" key="2">
    <source>
        <dbReference type="EMBL" id="PKE26585.1"/>
    </source>
</evidence>
<feature type="domain" description="Methyltransferase" evidence="1">
    <location>
        <begin position="36"/>
        <end position="125"/>
    </location>
</feature>
<gene>
    <name evidence="2" type="ORF">CW686_03750</name>
</gene>
<dbReference type="EMBL" id="PIXC01000006">
    <property type="protein sequence ID" value="PKE26585.1"/>
    <property type="molecule type" value="Genomic_DNA"/>
</dbReference>
<evidence type="ECO:0000313" key="3">
    <source>
        <dbReference type="Proteomes" id="UP000233482"/>
    </source>
</evidence>
<accession>A0A2N0VPZ5</accession>
<dbReference type="InterPro" id="IPR029063">
    <property type="entry name" value="SAM-dependent_MTases_sf"/>
</dbReference>
<protein>
    <submittedName>
        <fullName evidence="2">Class I SAM-dependent methyltransferase</fullName>
    </submittedName>
</protein>
<dbReference type="GO" id="GO:0032259">
    <property type="term" value="P:methylation"/>
    <property type="evidence" value="ECO:0007669"/>
    <property type="project" value="UniProtKB-KW"/>
</dbReference>
<organism evidence="2 3">
    <name type="scientific">Macrococcoides caseolyticum</name>
    <dbReference type="NCBI Taxonomy" id="69966"/>
    <lineage>
        <taxon>Bacteria</taxon>
        <taxon>Bacillati</taxon>
        <taxon>Bacillota</taxon>
        <taxon>Bacilli</taxon>
        <taxon>Bacillales</taxon>
        <taxon>Staphylococcaceae</taxon>
        <taxon>Macrococcoides</taxon>
    </lineage>
</organism>
<dbReference type="Gene3D" id="2.20.25.110">
    <property type="entry name" value="S-adenosyl-L-methionine-dependent methyltransferases"/>
    <property type="match status" value="1"/>
</dbReference>
<reference evidence="2 3" key="1">
    <citation type="submission" date="2017-12" db="EMBL/GenBank/DDBJ databases">
        <title>Genomics of Macrococcus caseolyticus.</title>
        <authorList>
            <person name="MacFadyen A.C."/>
            <person name="Paterson G.K."/>
        </authorList>
    </citation>
    <scope>NUCLEOTIDE SEQUENCE [LARGE SCALE GENOMIC DNA]</scope>
    <source>
        <strain evidence="2 3">5788_EF188</strain>
    </source>
</reference>
<dbReference type="InterPro" id="IPR041698">
    <property type="entry name" value="Methyltransf_25"/>
</dbReference>
<dbReference type="AlphaFoldDB" id="A0A2N0VPZ5"/>
<evidence type="ECO:0000259" key="1">
    <source>
        <dbReference type="Pfam" id="PF13649"/>
    </source>
</evidence>
<dbReference type="PANTHER" id="PTHR42912">
    <property type="entry name" value="METHYLTRANSFERASE"/>
    <property type="match status" value="1"/>
</dbReference>
<dbReference type="InterPro" id="IPR050508">
    <property type="entry name" value="Methyltransf_Superfamily"/>
</dbReference>
<keyword evidence="2" id="KW-0808">Transferase</keyword>
<dbReference type="PANTHER" id="PTHR42912:SF80">
    <property type="entry name" value="METHYLTRANSFERASE DOMAIN-CONTAINING PROTEIN"/>
    <property type="match status" value="1"/>
</dbReference>
<dbReference type="SUPFAM" id="SSF53335">
    <property type="entry name" value="S-adenosyl-L-methionine-dependent methyltransferases"/>
    <property type="match status" value="1"/>
</dbReference>
<dbReference type="GO" id="GO:0008168">
    <property type="term" value="F:methyltransferase activity"/>
    <property type="evidence" value="ECO:0007669"/>
    <property type="project" value="UniProtKB-KW"/>
</dbReference>
<dbReference type="CDD" id="cd02440">
    <property type="entry name" value="AdoMet_MTases"/>
    <property type="match status" value="1"/>
</dbReference>
<proteinExistence type="predicted"/>